<dbReference type="EMBL" id="VVIM01000007">
    <property type="protein sequence ID" value="KAB0796558.1"/>
    <property type="molecule type" value="Genomic_DNA"/>
</dbReference>
<evidence type="ECO:0000313" key="5">
    <source>
        <dbReference type="Proteomes" id="UP000327044"/>
    </source>
</evidence>
<dbReference type="PANTHER" id="PTHR20873:SF0">
    <property type="entry name" value="L-SERYL-TRNA(SEC) KINASE"/>
    <property type="match status" value="1"/>
</dbReference>
<reference evidence="4 5" key="2">
    <citation type="journal article" date="2018" name="Elife">
        <title>Firefly genomes illuminate parallel origins of bioluminescence in beetles.</title>
        <authorList>
            <person name="Fallon T.R."/>
            <person name="Lower S.E."/>
            <person name="Chang C.H."/>
            <person name="Bessho-Uehara M."/>
            <person name="Martin G.J."/>
            <person name="Bewick A.J."/>
            <person name="Behringer M."/>
            <person name="Debat H.J."/>
            <person name="Wong I."/>
            <person name="Day J.C."/>
            <person name="Suvorov A."/>
            <person name="Silva C.J."/>
            <person name="Stanger-Hall K.F."/>
            <person name="Hall D.W."/>
            <person name="Schmitz R.J."/>
            <person name="Nelson D.R."/>
            <person name="Lewis S.M."/>
            <person name="Shigenobu S."/>
            <person name="Bybee S.M."/>
            <person name="Larracuente A.M."/>
            <person name="Oba Y."/>
            <person name="Weng J.K."/>
        </authorList>
    </citation>
    <scope>NUCLEOTIDE SEQUENCE [LARGE SCALE GENOMIC DNA]</scope>
    <source>
        <strain evidence="4">1611_PpyrPB1</strain>
        <tissue evidence="4">Whole body</tissue>
    </source>
</reference>
<dbReference type="EMBL" id="GEZM01002470">
    <property type="protein sequence ID" value="JAV97236.1"/>
    <property type="molecule type" value="Transcribed_RNA"/>
</dbReference>
<dbReference type="InterPro" id="IPR052648">
    <property type="entry name" value="Ser-tRNA(Sec)_kinase"/>
</dbReference>
<keyword evidence="2" id="KW-0067">ATP-binding</keyword>
<evidence type="ECO:0000313" key="4">
    <source>
        <dbReference type="EMBL" id="KAB0796558.1"/>
    </source>
</evidence>
<organism evidence="3">
    <name type="scientific">Photinus pyralis</name>
    <name type="common">Common eastern firefly</name>
    <name type="synonym">Lampyris pyralis</name>
    <dbReference type="NCBI Taxonomy" id="7054"/>
    <lineage>
        <taxon>Eukaryota</taxon>
        <taxon>Metazoa</taxon>
        <taxon>Ecdysozoa</taxon>
        <taxon>Arthropoda</taxon>
        <taxon>Hexapoda</taxon>
        <taxon>Insecta</taxon>
        <taxon>Pterygota</taxon>
        <taxon>Neoptera</taxon>
        <taxon>Endopterygota</taxon>
        <taxon>Coleoptera</taxon>
        <taxon>Polyphaga</taxon>
        <taxon>Elateriformia</taxon>
        <taxon>Elateroidea</taxon>
        <taxon>Lampyridae</taxon>
        <taxon>Lampyrinae</taxon>
        <taxon>Photinus</taxon>
    </lineage>
</organism>
<protein>
    <recommendedName>
        <fullName evidence="6">L-seryl-tRNA(Sec) kinase</fullName>
    </recommendedName>
</protein>
<dbReference type="InterPro" id="IPR027417">
    <property type="entry name" value="P-loop_NTPase"/>
</dbReference>
<dbReference type="Proteomes" id="UP000327044">
    <property type="component" value="Unassembled WGS sequence"/>
</dbReference>
<reference evidence="4" key="3">
    <citation type="submission" date="2019-08" db="EMBL/GenBank/DDBJ databases">
        <authorList>
            <consortium name="Photinus pyralis genome working group"/>
            <person name="Fallon T.R."/>
            <person name="Sander Lower S.E."/>
            <person name="Weng J.-K."/>
        </authorList>
    </citation>
    <scope>NUCLEOTIDE SEQUENCE</scope>
    <source>
        <strain evidence="4">1611_PpyrPB1</strain>
        <tissue evidence="4">Whole body</tissue>
    </source>
</reference>
<dbReference type="PANTHER" id="PTHR20873">
    <property type="entry name" value="L-SERYL-TRNA(SEC) KINASE"/>
    <property type="match status" value="1"/>
</dbReference>
<dbReference type="GO" id="GO:0005524">
    <property type="term" value="F:ATP binding"/>
    <property type="evidence" value="ECO:0007669"/>
    <property type="project" value="UniProtKB-KW"/>
</dbReference>
<dbReference type="InParanoid" id="A0A1Y1NLV0"/>
<keyword evidence="1" id="KW-0547">Nucleotide-binding</keyword>
<evidence type="ECO:0008006" key="6">
    <source>
        <dbReference type="Google" id="ProtNLM"/>
    </source>
</evidence>
<sequence length="259" mass="30186">MSKICIVLLIGIPGAGKTTFHTTLRRSTDDVIYKFHTVVYDELVVNDCEISYKCKRGKVFAIATELMASILTLPTNHKHVIIIDDNMYLKSMRYEYYKHAERLELSFLEVYFEVNIPTALLRNSTRENKVPEKTILKMAQQIEKPIESWEGNVFRINSNLNFDDNLYLEFFNKLELSFCKTLRRKVDCHTEKMSITKLQAVDLVLRKIAHGKIKEDKDNASKVCAQKKHIFNAVRQGTILVEDGWDESELFTNLMLHFR</sequence>
<evidence type="ECO:0000313" key="3">
    <source>
        <dbReference type="EMBL" id="JAV97236.1"/>
    </source>
</evidence>
<dbReference type="GO" id="GO:0016301">
    <property type="term" value="F:kinase activity"/>
    <property type="evidence" value="ECO:0007669"/>
    <property type="project" value="TreeGrafter"/>
</dbReference>
<dbReference type="OrthoDB" id="9972657at2759"/>
<reference evidence="3" key="1">
    <citation type="journal article" date="2016" name="Sci. Rep.">
        <title>Molecular characterization of firefly nuptial gifts: a multi-omics approach sheds light on postcopulatory sexual selection.</title>
        <authorList>
            <person name="Al-Wathiqui N."/>
            <person name="Fallon T.R."/>
            <person name="South A."/>
            <person name="Weng J.K."/>
            <person name="Lewis S.M."/>
        </authorList>
    </citation>
    <scope>NUCLEOTIDE SEQUENCE</scope>
</reference>
<dbReference type="GO" id="GO:0000049">
    <property type="term" value="F:tRNA binding"/>
    <property type="evidence" value="ECO:0007669"/>
    <property type="project" value="TreeGrafter"/>
</dbReference>
<dbReference type="FunCoup" id="A0A1Y1NLV0">
    <property type="interactions" value="71"/>
</dbReference>
<gene>
    <name evidence="4" type="ORF">PPYR_10619</name>
</gene>
<dbReference type="InterPro" id="IPR013641">
    <property type="entry name" value="KTI12/PSTK"/>
</dbReference>
<dbReference type="Gene3D" id="3.40.50.300">
    <property type="entry name" value="P-loop containing nucleotide triphosphate hydrolases"/>
    <property type="match status" value="1"/>
</dbReference>
<dbReference type="AlphaFoldDB" id="A0A1Y1NLV0"/>
<dbReference type="SUPFAM" id="SSF52540">
    <property type="entry name" value="P-loop containing nucleoside triphosphate hydrolases"/>
    <property type="match status" value="1"/>
</dbReference>
<evidence type="ECO:0000256" key="1">
    <source>
        <dbReference type="ARBA" id="ARBA00022741"/>
    </source>
</evidence>
<name>A0A1Y1NLV0_PHOPY</name>
<proteinExistence type="predicted"/>
<accession>A0A1Y1NLV0</accession>
<evidence type="ECO:0000256" key="2">
    <source>
        <dbReference type="ARBA" id="ARBA00022840"/>
    </source>
</evidence>
<dbReference type="Pfam" id="PF08433">
    <property type="entry name" value="KTI12"/>
    <property type="match status" value="1"/>
</dbReference>
<keyword evidence="5" id="KW-1185">Reference proteome</keyword>